<protein>
    <recommendedName>
        <fullName evidence="7">Endolytic murein transglycosylase</fullName>
        <ecNumber evidence="7">4.2.2.29</ecNumber>
    </recommendedName>
    <alternativeName>
        <fullName evidence="7">Peptidoglycan lytic transglycosylase</fullName>
    </alternativeName>
    <alternativeName>
        <fullName evidence="7">Peptidoglycan polymerization terminase</fullName>
    </alternativeName>
</protein>
<evidence type="ECO:0000256" key="6">
    <source>
        <dbReference type="ARBA" id="ARBA00023316"/>
    </source>
</evidence>
<evidence type="ECO:0000256" key="5">
    <source>
        <dbReference type="ARBA" id="ARBA00023239"/>
    </source>
</evidence>
<feature type="transmembrane region" description="Helical" evidence="7">
    <location>
        <begin position="6"/>
        <end position="25"/>
    </location>
</feature>
<dbReference type="GO" id="GO:0005886">
    <property type="term" value="C:plasma membrane"/>
    <property type="evidence" value="ECO:0007669"/>
    <property type="project" value="UniProtKB-SubCell"/>
</dbReference>
<dbReference type="EC" id="4.2.2.29" evidence="7"/>
<comment type="subcellular location">
    <subcellularLocation>
        <location evidence="7">Cell membrane</location>
        <topology evidence="7">Single-pass membrane protein</topology>
    </subcellularLocation>
</comment>
<gene>
    <name evidence="7 8" type="primary">mltG</name>
    <name evidence="8" type="ORF">G3M78_10270</name>
</gene>
<reference evidence="9" key="1">
    <citation type="submission" date="2020-02" db="EMBL/GenBank/DDBJ databases">
        <title>Genomic and physiological characterization of two novel Nitrospinaceae genera.</title>
        <authorList>
            <person name="Mueller A.J."/>
            <person name="Jung M.-Y."/>
            <person name="Strachan C.R."/>
            <person name="Herbold C.W."/>
            <person name="Kirkegaard R.H."/>
            <person name="Daims H."/>
        </authorList>
    </citation>
    <scope>NUCLEOTIDE SEQUENCE [LARGE SCALE GENOMIC DNA]</scope>
</reference>
<dbReference type="AlphaFoldDB" id="A0A7T0C390"/>
<comment type="catalytic activity">
    <reaction evidence="7">
        <text>a peptidoglycan chain = a peptidoglycan chain with N-acetyl-1,6-anhydromuramyl-[peptide] at the reducing end + a peptidoglycan chain with N-acetylglucosamine at the non-reducing end.</text>
        <dbReference type="EC" id="4.2.2.29"/>
    </reaction>
</comment>
<proteinExistence type="inferred from homology"/>
<evidence type="ECO:0000256" key="3">
    <source>
        <dbReference type="ARBA" id="ARBA00022989"/>
    </source>
</evidence>
<dbReference type="KEGG" id="nva:G3M78_10270"/>
<comment type="similarity">
    <text evidence="7">Belongs to the transglycosylase MltG family.</text>
</comment>
<evidence type="ECO:0000256" key="2">
    <source>
        <dbReference type="ARBA" id="ARBA00022692"/>
    </source>
</evidence>
<sequence length="338" mass="38009">MKYSVFAGAGIALGLFLYICGLFYYQAFTPIAERGSQAAIVEIPPGASLTSVSRLLFEKNLIRSPSAFRLLAYAQRKQKNIQIGEFELNAGMKPGEILEKITSGQAILHRVTIPEGYRIIEINKILSDEGLAGGEAFIEQVSNPEHLASLGITSGSLEGYLFPDTYHFTRNTSAQVIVETMLNNFKKKIFTEEYLERASEIGYSLHEIITLASVIEKETGAKEERKLISSVFHNRLNKKMRLQTDPTVIYAIKDFDGNLRKKDLYIDSPYNTYRYRGLPPGPIASPGQLAIEAALYPAQTDHLYFVSKQDGTHQFSNNLKEHNRAVHKYQLRPIKRTP</sequence>
<dbReference type="Pfam" id="PF02618">
    <property type="entry name" value="YceG"/>
    <property type="match status" value="1"/>
</dbReference>
<accession>A0A7T0C390</accession>
<dbReference type="Gene3D" id="3.30.160.60">
    <property type="entry name" value="Classic Zinc Finger"/>
    <property type="match status" value="1"/>
</dbReference>
<dbReference type="GO" id="GO:0009252">
    <property type="term" value="P:peptidoglycan biosynthetic process"/>
    <property type="evidence" value="ECO:0007669"/>
    <property type="project" value="UniProtKB-UniRule"/>
</dbReference>
<dbReference type="NCBIfam" id="TIGR00247">
    <property type="entry name" value="endolytic transglycosylase MltG"/>
    <property type="match status" value="1"/>
</dbReference>
<dbReference type="InterPro" id="IPR003770">
    <property type="entry name" value="MLTG-like"/>
</dbReference>
<dbReference type="HAMAP" id="MF_02065">
    <property type="entry name" value="MltG"/>
    <property type="match status" value="1"/>
</dbReference>
<organism evidence="8 9">
    <name type="scientific">Candidatus Nitrohelix vancouverensis</name>
    <dbReference type="NCBI Taxonomy" id="2705534"/>
    <lineage>
        <taxon>Bacteria</taxon>
        <taxon>Pseudomonadati</taxon>
        <taxon>Nitrospinota/Tectimicrobiota group</taxon>
        <taxon>Nitrospinota</taxon>
        <taxon>Nitrospinia</taxon>
        <taxon>Nitrospinales</taxon>
        <taxon>Nitrospinaceae</taxon>
        <taxon>Candidatus Nitrohelix</taxon>
    </lineage>
</organism>
<evidence type="ECO:0000256" key="1">
    <source>
        <dbReference type="ARBA" id="ARBA00022475"/>
    </source>
</evidence>
<dbReference type="GO" id="GO:0071555">
    <property type="term" value="P:cell wall organization"/>
    <property type="evidence" value="ECO:0007669"/>
    <property type="project" value="UniProtKB-KW"/>
</dbReference>
<keyword evidence="3 7" id="KW-1133">Transmembrane helix</keyword>
<evidence type="ECO:0000256" key="7">
    <source>
        <dbReference type="HAMAP-Rule" id="MF_02065"/>
    </source>
</evidence>
<dbReference type="CDD" id="cd08010">
    <property type="entry name" value="MltG_like"/>
    <property type="match status" value="1"/>
</dbReference>
<feature type="site" description="Important for catalytic activity" evidence="7">
    <location>
        <position position="218"/>
    </location>
</feature>
<keyword evidence="6 7" id="KW-0961">Cell wall biogenesis/degradation</keyword>
<dbReference type="GO" id="GO:0008932">
    <property type="term" value="F:lytic endotransglycosylase activity"/>
    <property type="evidence" value="ECO:0007669"/>
    <property type="project" value="UniProtKB-UniRule"/>
</dbReference>
<evidence type="ECO:0000313" key="9">
    <source>
        <dbReference type="Proteomes" id="UP000594464"/>
    </source>
</evidence>
<dbReference type="Proteomes" id="UP000594464">
    <property type="component" value="Chromosome"/>
</dbReference>
<evidence type="ECO:0000256" key="4">
    <source>
        <dbReference type="ARBA" id="ARBA00023136"/>
    </source>
</evidence>
<keyword evidence="1 7" id="KW-1003">Cell membrane</keyword>
<keyword evidence="4 7" id="KW-0472">Membrane</keyword>
<keyword evidence="2 7" id="KW-0812">Transmembrane</keyword>
<dbReference type="EMBL" id="CP048620">
    <property type="protein sequence ID" value="QPJ65754.1"/>
    <property type="molecule type" value="Genomic_DNA"/>
</dbReference>
<comment type="function">
    <text evidence="7">Functions as a peptidoglycan terminase that cleaves nascent peptidoglycan strands endolytically to terminate their elongation.</text>
</comment>
<name>A0A7T0C390_9BACT</name>
<evidence type="ECO:0000313" key="8">
    <source>
        <dbReference type="EMBL" id="QPJ65754.1"/>
    </source>
</evidence>
<dbReference type="PANTHER" id="PTHR30518:SF2">
    <property type="entry name" value="ENDOLYTIC MUREIN TRANSGLYCOSYLASE"/>
    <property type="match status" value="1"/>
</dbReference>
<dbReference type="PANTHER" id="PTHR30518">
    <property type="entry name" value="ENDOLYTIC MUREIN TRANSGLYCOSYLASE"/>
    <property type="match status" value="1"/>
</dbReference>
<keyword evidence="5 7" id="KW-0456">Lyase</keyword>
<dbReference type="Gene3D" id="3.30.1490.480">
    <property type="entry name" value="Endolytic murein transglycosylase"/>
    <property type="match status" value="1"/>
</dbReference>